<dbReference type="EMBL" id="JBHFAB010000009">
    <property type="protein sequence ID" value="MFC1417966.1"/>
    <property type="molecule type" value="Genomic_DNA"/>
</dbReference>
<organism evidence="3 4">
    <name type="scientific">Streptacidiphilus cavernicola</name>
    <dbReference type="NCBI Taxonomy" id="3342716"/>
    <lineage>
        <taxon>Bacteria</taxon>
        <taxon>Bacillati</taxon>
        <taxon>Actinomycetota</taxon>
        <taxon>Actinomycetes</taxon>
        <taxon>Kitasatosporales</taxon>
        <taxon>Streptomycetaceae</taxon>
        <taxon>Streptacidiphilus</taxon>
    </lineage>
</organism>
<evidence type="ECO:0000313" key="3">
    <source>
        <dbReference type="EMBL" id="MFC1417966.1"/>
    </source>
</evidence>
<keyword evidence="1" id="KW-0732">Signal</keyword>
<dbReference type="InterPro" id="IPR008972">
    <property type="entry name" value="Cupredoxin"/>
</dbReference>
<dbReference type="PANTHER" id="PTHR36507:SF1">
    <property type="entry name" value="BLL1555 PROTEIN"/>
    <property type="match status" value="1"/>
</dbReference>
<protein>
    <submittedName>
        <fullName evidence="3">Cupredoxin domain-containing protein</fullName>
    </submittedName>
</protein>
<evidence type="ECO:0000259" key="2">
    <source>
        <dbReference type="Pfam" id="PF13473"/>
    </source>
</evidence>
<dbReference type="Proteomes" id="UP001592531">
    <property type="component" value="Unassembled WGS sequence"/>
</dbReference>
<feature type="chain" id="PRO_5045966021" evidence="1">
    <location>
        <begin position="27"/>
        <end position="132"/>
    </location>
</feature>
<reference evidence="3 4" key="1">
    <citation type="submission" date="2024-09" db="EMBL/GenBank/DDBJ databases">
        <authorList>
            <person name="Lee S.D."/>
        </authorList>
    </citation>
    <scope>NUCLEOTIDE SEQUENCE [LARGE SCALE GENOMIC DNA]</scope>
    <source>
        <strain evidence="3 4">N8-3</strain>
    </source>
</reference>
<sequence>MFHFWKRAAGLTAVVAFALVGCSSTAGNGSATAPTASGTGSGASAAATAGSTIVIDNFGYMPQSLTVSPGQKVTVVNKDSTPHTLTASTGKAFDTGTIAAKSSGSFTAPTTPGSYPYICSIHQFMHATLVVK</sequence>
<keyword evidence="4" id="KW-1185">Reference proteome</keyword>
<dbReference type="RefSeq" id="WP_380536590.1">
    <property type="nucleotide sequence ID" value="NZ_JBHFAB010000009.1"/>
</dbReference>
<comment type="caution">
    <text evidence="3">The sequence shown here is derived from an EMBL/GenBank/DDBJ whole genome shotgun (WGS) entry which is preliminary data.</text>
</comment>
<evidence type="ECO:0000256" key="1">
    <source>
        <dbReference type="SAM" id="SignalP"/>
    </source>
</evidence>
<dbReference type="Pfam" id="PF13473">
    <property type="entry name" value="Cupredoxin_1"/>
    <property type="match status" value="1"/>
</dbReference>
<name>A0ABV6VWM2_9ACTN</name>
<proteinExistence type="predicted"/>
<evidence type="ECO:0000313" key="4">
    <source>
        <dbReference type="Proteomes" id="UP001592531"/>
    </source>
</evidence>
<dbReference type="PROSITE" id="PS51257">
    <property type="entry name" value="PROKAR_LIPOPROTEIN"/>
    <property type="match status" value="1"/>
</dbReference>
<dbReference type="SUPFAM" id="SSF49503">
    <property type="entry name" value="Cupredoxins"/>
    <property type="match status" value="1"/>
</dbReference>
<feature type="signal peptide" evidence="1">
    <location>
        <begin position="1"/>
        <end position="26"/>
    </location>
</feature>
<feature type="domain" description="EfeO-type cupredoxin-like" evidence="2">
    <location>
        <begin position="39"/>
        <end position="131"/>
    </location>
</feature>
<gene>
    <name evidence="3" type="ORF">ACEZDE_15140</name>
</gene>
<dbReference type="PANTHER" id="PTHR36507">
    <property type="entry name" value="BLL1555 PROTEIN"/>
    <property type="match status" value="1"/>
</dbReference>
<dbReference type="Gene3D" id="2.60.40.420">
    <property type="entry name" value="Cupredoxins - blue copper proteins"/>
    <property type="match status" value="1"/>
</dbReference>
<accession>A0ABV6VWM2</accession>
<dbReference type="InterPro" id="IPR052721">
    <property type="entry name" value="ET_Amicyanin"/>
</dbReference>
<dbReference type="InterPro" id="IPR028096">
    <property type="entry name" value="EfeO_Cupredoxin"/>
</dbReference>